<keyword evidence="1" id="KW-0472">Membrane</keyword>
<comment type="caution">
    <text evidence="2">The sequence shown here is derived from an EMBL/GenBank/DDBJ whole genome shotgun (WGS) entry which is preliminary data.</text>
</comment>
<evidence type="ECO:0000313" key="3">
    <source>
        <dbReference type="Proteomes" id="UP000037035"/>
    </source>
</evidence>
<feature type="transmembrane region" description="Helical" evidence="1">
    <location>
        <begin position="188"/>
        <end position="207"/>
    </location>
</feature>
<dbReference type="VEuPathDB" id="FungiDB:VP01_473g1"/>
<name>A0A0L6UMW1_9BASI</name>
<proteinExistence type="predicted"/>
<dbReference type="EMBL" id="LAVV01009878">
    <property type="protein sequence ID" value="KNZ49849.1"/>
    <property type="molecule type" value="Genomic_DNA"/>
</dbReference>
<organism evidence="2 3">
    <name type="scientific">Puccinia sorghi</name>
    <dbReference type="NCBI Taxonomy" id="27349"/>
    <lineage>
        <taxon>Eukaryota</taxon>
        <taxon>Fungi</taxon>
        <taxon>Dikarya</taxon>
        <taxon>Basidiomycota</taxon>
        <taxon>Pucciniomycotina</taxon>
        <taxon>Pucciniomycetes</taxon>
        <taxon>Pucciniales</taxon>
        <taxon>Pucciniaceae</taxon>
        <taxon>Puccinia</taxon>
    </lineage>
</organism>
<keyword evidence="3" id="KW-1185">Reference proteome</keyword>
<feature type="transmembrane region" description="Helical" evidence="1">
    <location>
        <begin position="12"/>
        <end position="33"/>
    </location>
</feature>
<dbReference type="AlphaFoldDB" id="A0A0L6UMW1"/>
<accession>A0A0L6UMW1</accession>
<gene>
    <name evidence="2" type="ORF">VP01_473g1</name>
</gene>
<evidence type="ECO:0000256" key="1">
    <source>
        <dbReference type="SAM" id="Phobius"/>
    </source>
</evidence>
<reference evidence="2 3" key="1">
    <citation type="submission" date="2015-08" db="EMBL/GenBank/DDBJ databases">
        <title>Next Generation Sequencing and Analysis of the Genome of Puccinia sorghi L Schw, the Causal Agent of Maize Common Rust.</title>
        <authorList>
            <person name="Rochi L."/>
            <person name="Burguener G."/>
            <person name="Darino M."/>
            <person name="Turjanski A."/>
            <person name="Kreff E."/>
            <person name="Dieguez M.J."/>
            <person name="Sacco F."/>
        </authorList>
    </citation>
    <scope>NUCLEOTIDE SEQUENCE [LARGE SCALE GENOMIC DNA]</scope>
    <source>
        <strain evidence="2 3">RO10H11247</strain>
    </source>
</reference>
<evidence type="ECO:0000313" key="2">
    <source>
        <dbReference type="EMBL" id="KNZ49849.1"/>
    </source>
</evidence>
<keyword evidence="1" id="KW-0812">Transmembrane</keyword>
<sequence length="319" mass="36954">MSTAGSFLSHGVVSFFSFLCVLPTFNSLITFCLPIKFCLITFCHIAFCQKFQEQSFLIPPHHHHSASLDYSLLKYSYSTSLPFCCHYFPQQVSDKFSRWGNQVFQGEVFVFHCLATPCTLYLLKLGCWNTLLYPKKTKFNSSLTQLSFNLNNYPHSAQHHYSVSAFTVLCPLLYCCLFHSYYCLVVHFISLLYYFSHFFHCLLSNLFNRKYGELVPQAGERGQGMIYSFFPEVQGVLKKTDCGQNPYMGIENFGLLNTHSLTRLRLKLSLALSQPRRNGQNKSERKRHLVIQHQPAQEWSARHLHLLSPRETLNWTGHD</sequence>
<keyword evidence="1" id="KW-1133">Transmembrane helix</keyword>
<protein>
    <submittedName>
        <fullName evidence="2">Putative signal peptide protein</fullName>
    </submittedName>
</protein>
<dbReference type="Proteomes" id="UP000037035">
    <property type="component" value="Unassembled WGS sequence"/>
</dbReference>